<dbReference type="Pfam" id="PF08245">
    <property type="entry name" value="Mur_ligase_M"/>
    <property type="match status" value="1"/>
</dbReference>
<feature type="domain" description="Mur ligase central" evidence="17">
    <location>
        <begin position="115"/>
        <end position="285"/>
    </location>
</feature>
<evidence type="ECO:0000256" key="10">
    <source>
        <dbReference type="ARBA" id="ARBA00022984"/>
    </source>
</evidence>
<dbReference type="Gene3D" id="3.90.190.20">
    <property type="entry name" value="Mur ligase, C-terminal domain"/>
    <property type="match status" value="1"/>
</dbReference>
<evidence type="ECO:0000313" key="19">
    <source>
        <dbReference type="Proteomes" id="UP000824025"/>
    </source>
</evidence>
<feature type="domain" description="Mur ligase C-terminal" evidence="16">
    <location>
        <begin position="307"/>
        <end position="432"/>
    </location>
</feature>
<dbReference type="InterPro" id="IPR050061">
    <property type="entry name" value="MurCDEF_pg_biosynth"/>
</dbReference>
<keyword evidence="4" id="KW-0963">Cytoplasm</keyword>
<comment type="pathway">
    <text evidence="2">Cell wall biogenesis; peptidoglycan biosynthesis.</text>
</comment>
<dbReference type="EMBL" id="DXCF01000033">
    <property type="protein sequence ID" value="HIZ10131.1"/>
    <property type="molecule type" value="Genomic_DNA"/>
</dbReference>
<evidence type="ECO:0000256" key="14">
    <source>
        <dbReference type="NCBIfam" id="TIGR01082"/>
    </source>
</evidence>
<dbReference type="SUPFAM" id="SSF51984">
    <property type="entry name" value="MurCD N-terminal domain"/>
    <property type="match status" value="1"/>
</dbReference>
<dbReference type="SUPFAM" id="SSF53244">
    <property type="entry name" value="MurD-like peptide ligases, peptide-binding domain"/>
    <property type="match status" value="1"/>
</dbReference>
<keyword evidence="6" id="KW-0132">Cell division</keyword>
<dbReference type="EC" id="6.3.2.8" evidence="3 14"/>
<dbReference type="GO" id="GO:0008360">
    <property type="term" value="P:regulation of cell shape"/>
    <property type="evidence" value="ECO:0007669"/>
    <property type="project" value="UniProtKB-KW"/>
</dbReference>
<keyword evidence="12" id="KW-0961">Cell wall biogenesis/degradation</keyword>
<keyword evidence="8" id="KW-0067">ATP-binding</keyword>
<evidence type="ECO:0000256" key="1">
    <source>
        <dbReference type="ARBA" id="ARBA00004496"/>
    </source>
</evidence>
<evidence type="ECO:0000256" key="8">
    <source>
        <dbReference type="ARBA" id="ARBA00022840"/>
    </source>
</evidence>
<dbReference type="InterPro" id="IPR013221">
    <property type="entry name" value="Mur_ligase_cen"/>
</dbReference>
<dbReference type="GO" id="GO:0005737">
    <property type="term" value="C:cytoplasm"/>
    <property type="evidence" value="ECO:0007669"/>
    <property type="project" value="UniProtKB-SubCell"/>
</dbReference>
<proteinExistence type="predicted"/>
<dbReference type="Gene3D" id="3.40.1190.10">
    <property type="entry name" value="Mur-like, catalytic domain"/>
    <property type="match status" value="1"/>
</dbReference>
<dbReference type="GO" id="GO:0071555">
    <property type="term" value="P:cell wall organization"/>
    <property type="evidence" value="ECO:0007669"/>
    <property type="project" value="UniProtKB-KW"/>
</dbReference>
<dbReference type="InterPro" id="IPR000713">
    <property type="entry name" value="Mur_ligase_N"/>
</dbReference>
<dbReference type="GO" id="GO:0051301">
    <property type="term" value="P:cell division"/>
    <property type="evidence" value="ECO:0007669"/>
    <property type="project" value="UniProtKB-KW"/>
</dbReference>
<dbReference type="Gene3D" id="3.40.50.720">
    <property type="entry name" value="NAD(P)-binding Rossmann-like Domain"/>
    <property type="match status" value="1"/>
</dbReference>
<evidence type="ECO:0000256" key="4">
    <source>
        <dbReference type="ARBA" id="ARBA00022490"/>
    </source>
</evidence>
<dbReference type="NCBIfam" id="TIGR01082">
    <property type="entry name" value="murC"/>
    <property type="match status" value="1"/>
</dbReference>
<evidence type="ECO:0000259" key="15">
    <source>
        <dbReference type="Pfam" id="PF01225"/>
    </source>
</evidence>
<gene>
    <name evidence="18" type="primary">murC</name>
    <name evidence="18" type="ORF">H9726_06555</name>
</gene>
<evidence type="ECO:0000259" key="17">
    <source>
        <dbReference type="Pfam" id="PF08245"/>
    </source>
</evidence>
<reference evidence="18" key="2">
    <citation type="submission" date="2021-04" db="EMBL/GenBank/DDBJ databases">
        <authorList>
            <person name="Gilroy R."/>
        </authorList>
    </citation>
    <scope>NUCLEOTIDE SEQUENCE</scope>
    <source>
        <strain evidence="18">CHK192-19661</strain>
    </source>
</reference>
<comment type="caution">
    <text evidence="18">The sequence shown here is derived from an EMBL/GenBank/DDBJ whole genome shotgun (WGS) entry which is preliminary data.</text>
</comment>
<evidence type="ECO:0000256" key="11">
    <source>
        <dbReference type="ARBA" id="ARBA00023306"/>
    </source>
</evidence>
<dbReference type="Proteomes" id="UP000824025">
    <property type="component" value="Unassembled WGS sequence"/>
</dbReference>
<keyword evidence="10" id="KW-0573">Peptidoglycan synthesis</keyword>
<dbReference type="Pfam" id="PF02875">
    <property type="entry name" value="Mur_ligase_C"/>
    <property type="match status" value="1"/>
</dbReference>
<dbReference type="PANTHER" id="PTHR43445:SF3">
    <property type="entry name" value="UDP-N-ACETYLMURAMATE--L-ALANINE LIGASE"/>
    <property type="match status" value="1"/>
</dbReference>
<keyword evidence="9" id="KW-0133">Cell shape</keyword>
<dbReference type="PANTHER" id="PTHR43445">
    <property type="entry name" value="UDP-N-ACETYLMURAMATE--L-ALANINE LIGASE-RELATED"/>
    <property type="match status" value="1"/>
</dbReference>
<dbReference type="SUPFAM" id="SSF53623">
    <property type="entry name" value="MurD-like peptide ligases, catalytic domain"/>
    <property type="match status" value="1"/>
</dbReference>
<name>A0A9D2D805_9FIRM</name>
<dbReference type="InterPro" id="IPR036615">
    <property type="entry name" value="Mur_ligase_C_dom_sf"/>
</dbReference>
<reference evidence="18" key="1">
    <citation type="journal article" date="2021" name="PeerJ">
        <title>Extensive microbial diversity within the chicken gut microbiome revealed by metagenomics and culture.</title>
        <authorList>
            <person name="Gilroy R."/>
            <person name="Ravi A."/>
            <person name="Getino M."/>
            <person name="Pursley I."/>
            <person name="Horton D.L."/>
            <person name="Alikhan N.F."/>
            <person name="Baker D."/>
            <person name="Gharbi K."/>
            <person name="Hall N."/>
            <person name="Watson M."/>
            <person name="Adriaenssens E.M."/>
            <person name="Foster-Nyarko E."/>
            <person name="Jarju S."/>
            <person name="Secka A."/>
            <person name="Antonio M."/>
            <person name="Oren A."/>
            <person name="Chaudhuri R.R."/>
            <person name="La Ragione R."/>
            <person name="Hildebrand F."/>
            <person name="Pallen M.J."/>
        </authorList>
    </citation>
    <scope>NUCLEOTIDE SEQUENCE</scope>
    <source>
        <strain evidence="18">CHK192-19661</strain>
    </source>
</reference>
<keyword evidence="5 18" id="KW-0436">Ligase</keyword>
<evidence type="ECO:0000313" key="18">
    <source>
        <dbReference type="EMBL" id="HIZ10131.1"/>
    </source>
</evidence>
<dbReference type="InterPro" id="IPR004101">
    <property type="entry name" value="Mur_ligase_C"/>
</dbReference>
<evidence type="ECO:0000256" key="7">
    <source>
        <dbReference type="ARBA" id="ARBA00022741"/>
    </source>
</evidence>
<evidence type="ECO:0000259" key="16">
    <source>
        <dbReference type="Pfam" id="PF02875"/>
    </source>
</evidence>
<evidence type="ECO:0000256" key="9">
    <source>
        <dbReference type="ARBA" id="ARBA00022960"/>
    </source>
</evidence>
<dbReference type="AlphaFoldDB" id="A0A9D2D805"/>
<keyword evidence="7" id="KW-0547">Nucleotide-binding</keyword>
<evidence type="ECO:0000256" key="6">
    <source>
        <dbReference type="ARBA" id="ARBA00022618"/>
    </source>
</evidence>
<feature type="domain" description="Mur ligase N-terminal catalytic" evidence="15">
    <location>
        <begin position="12"/>
        <end position="106"/>
    </location>
</feature>
<dbReference type="GO" id="GO:0008763">
    <property type="term" value="F:UDP-N-acetylmuramate-L-alanine ligase activity"/>
    <property type="evidence" value="ECO:0007669"/>
    <property type="project" value="UniProtKB-UniRule"/>
</dbReference>
<evidence type="ECO:0000256" key="5">
    <source>
        <dbReference type="ARBA" id="ARBA00022598"/>
    </source>
</evidence>
<dbReference type="InterPro" id="IPR005758">
    <property type="entry name" value="UDP-N-AcMur_Ala_ligase_MurC"/>
</dbReference>
<dbReference type="GO" id="GO:0005524">
    <property type="term" value="F:ATP binding"/>
    <property type="evidence" value="ECO:0007669"/>
    <property type="project" value="UniProtKB-KW"/>
</dbReference>
<comment type="catalytic activity">
    <reaction evidence="13">
        <text>UDP-N-acetyl-alpha-D-muramate + L-alanine + ATP = UDP-N-acetyl-alpha-D-muramoyl-L-alanine + ADP + phosphate + H(+)</text>
        <dbReference type="Rhea" id="RHEA:23372"/>
        <dbReference type="ChEBI" id="CHEBI:15378"/>
        <dbReference type="ChEBI" id="CHEBI:30616"/>
        <dbReference type="ChEBI" id="CHEBI:43474"/>
        <dbReference type="ChEBI" id="CHEBI:57972"/>
        <dbReference type="ChEBI" id="CHEBI:70757"/>
        <dbReference type="ChEBI" id="CHEBI:83898"/>
        <dbReference type="ChEBI" id="CHEBI:456216"/>
        <dbReference type="EC" id="6.3.2.8"/>
    </reaction>
</comment>
<comment type="subcellular location">
    <subcellularLocation>
        <location evidence="1">Cytoplasm</location>
    </subcellularLocation>
</comment>
<evidence type="ECO:0000256" key="2">
    <source>
        <dbReference type="ARBA" id="ARBA00004752"/>
    </source>
</evidence>
<accession>A0A9D2D805</accession>
<keyword evidence="11" id="KW-0131">Cell cycle</keyword>
<evidence type="ECO:0000256" key="3">
    <source>
        <dbReference type="ARBA" id="ARBA00012211"/>
    </source>
</evidence>
<dbReference type="GO" id="GO:0009252">
    <property type="term" value="P:peptidoglycan biosynthetic process"/>
    <property type="evidence" value="ECO:0007669"/>
    <property type="project" value="UniProtKB-UniRule"/>
</dbReference>
<evidence type="ECO:0000256" key="12">
    <source>
        <dbReference type="ARBA" id="ARBA00023316"/>
    </source>
</evidence>
<organism evidence="18 19">
    <name type="scientific">Candidatus Borkfalkia avicola</name>
    <dbReference type="NCBI Taxonomy" id="2838503"/>
    <lineage>
        <taxon>Bacteria</taxon>
        <taxon>Bacillati</taxon>
        <taxon>Bacillota</taxon>
        <taxon>Clostridia</taxon>
        <taxon>Christensenellales</taxon>
        <taxon>Christensenellaceae</taxon>
        <taxon>Candidatus Borkfalkia</taxon>
    </lineage>
</organism>
<dbReference type="Pfam" id="PF01225">
    <property type="entry name" value="Mur_ligase"/>
    <property type="match status" value="1"/>
</dbReference>
<dbReference type="InterPro" id="IPR036565">
    <property type="entry name" value="Mur-like_cat_sf"/>
</dbReference>
<evidence type="ECO:0000256" key="13">
    <source>
        <dbReference type="ARBA" id="ARBA00047833"/>
    </source>
</evidence>
<sequence length="444" mass="47503">MKRNFWREKNKIFFIGIGGVSMSALALCLKKMGFCVSGSDTAAGAAAAKLEKAGIPVYPGHDASRVAGKDAVVYSSAIKEDDPELREARRLGIPAVPRAELLSLVAGCFEKSVGVAGCHGKTTATAMCAHVLQACSGSCTAHIGGEDFGYGNFHDGGDRYFVTEACEYRANFLLLRPDVAVVLNTDADHLECYGSEAALAEAYDRFAGNAGAAVVCGDDPIAGRVRAALTFGLSSSCDVGAERLRACGGKYSFHLRIGDKLSDRIALNVYGKHNVLNALAAAAVAEYFGYPPAFTAEGLRAFRGIRRRFEHIGTFNGADVIADYAHHPREIAAALATAREICGGRLFVIFQPHTYSRTRLLFGDFLSVLSGVPDLVIYKTFAAREYFDAEGSALTLAEHLPNSLYAETTRELAIYLECSVRAGDTVLFLGAGDIYTVACRLVRC</sequence>
<protein>
    <recommendedName>
        <fullName evidence="3 14">UDP-N-acetylmuramate--L-alanine ligase</fullName>
        <ecNumber evidence="3 14">6.3.2.8</ecNumber>
    </recommendedName>
</protein>